<gene>
    <name evidence="1" type="ORF">CWI81_02910</name>
</gene>
<evidence type="ECO:0000313" key="1">
    <source>
        <dbReference type="EMBL" id="RUO77447.1"/>
    </source>
</evidence>
<sequence>MRLKVWLCNIFTLSELAQKLVKQYGSPISFQQLAAGTELKLAQPSGRKYGDIQPTLDDYPIDGPKHRTIFGQNALFNLLTMIISNRVDYTVDYQFMINFYNKLSPPNKQALLAFIPIIEYGQRPITGAIGCARNPWGKRAIEHINRNIEAITADPKLLKSLDFWLGPDRLLVDKDE</sequence>
<keyword evidence="2" id="KW-1185">Reference proteome</keyword>
<organism evidence="1 2">
    <name type="scientific">Idiomarina seosinensis</name>
    <dbReference type="NCBI Taxonomy" id="281739"/>
    <lineage>
        <taxon>Bacteria</taxon>
        <taxon>Pseudomonadati</taxon>
        <taxon>Pseudomonadota</taxon>
        <taxon>Gammaproteobacteria</taxon>
        <taxon>Alteromonadales</taxon>
        <taxon>Idiomarinaceae</taxon>
        <taxon>Idiomarina</taxon>
    </lineage>
</organism>
<proteinExistence type="predicted"/>
<dbReference type="Proteomes" id="UP000287908">
    <property type="component" value="Unassembled WGS sequence"/>
</dbReference>
<comment type="caution">
    <text evidence="1">The sequence shown here is derived from an EMBL/GenBank/DDBJ whole genome shotgun (WGS) entry which is preliminary data.</text>
</comment>
<evidence type="ECO:0000313" key="2">
    <source>
        <dbReference type="Proteomes" id="UP000287908"/>
    </source>
</evidence>
<dbReference type="RefSeq" id="WP_126783721.1">
    <property type="nucleotide sequence ID" value="NZ_PIQF01000001.1"/>
</dbReference>
<dbReference type="AlphaFoldDB" id="A0A432ZHE9"/>
<name>A0A432ZHE9_9GAMM</name>
<reference evidence="1 2" key="1">
    <citation type="journal article" date="2011" name="Front. Microbiol.">
        <title>Genomic signatures of strain selection and enhancement in Bacillus atrophaeus var. globigii, a historical biowarfare simulant.</title>
        <authorList>
            <person name="Gibbons H.S."/>
            <person name="Broomall S.M."/>
            <person name="McNew L.A."/>
            <person name="Daligault H."/>
            <person name="Chapman C."/>
            <person name="Bruce D."/>
            <person name="Karavis M."/>
            <person name="Krepps M."/>
            <person name="McGregor P.A."/>
            <person name="Hong C."/>
            <person name="Park K.H."/>
            <person name="Akmal A."/>
            <person name="Feldman A."/>
            <person name="Lin J.S."/>
            <person name="Chang W.E."/>
            <person name="Higgs B.W."/>
            <person name="Demirev P."/>
            <person name="Lindquist J."/>
            <person name="Liem A."/>
            <person name="Fochler E."/>
            <person name="Read T.D."/>
            <person name="Tapia R."/>
            <person name="Johnson S."/>
            <person name="Bishop-Lilly K.A."/>
            <person name="Detter C."/>
            <person name="Han C."/>
            <person name="Sozhamannan S."/>
            <person name="Rosenzweig C.N."/>
            <person name="Skowronski E.W."/>
        </authorList>
    </citation>
    <scope>NUCLEOTIDE SEQUENCE [LARGE SCALE GENOMIC DNA]</scope>
    <source>
        <strain evidence="1 2">CL-SP19</strain>
    </source>
</reference>
<dbReference type="OrthoDB" id="8439154at2"/>
<protein>
    <submittedName>
        <fullName evidence="1">Uncharacterized protein</fullName>
    </submittedName>
</protein>
<accession>A0A432ZHE9</accession>
<dbReference type="EMBL" id="PIQF01000001">
    <property type="protein sequence ID" value="RUO77447.1"/>
    <property type="molecule type" value="Genomic_DNA"/>
</dbReference>